<gene>
    <name evidence="2" type="ORF">ACFFNX_29420</name>
</gene>
<name>A0ABV5YQE4_9ACTN</name>
<feature type="region of interest" description="Disordered" evidence="1">
    <location>
        <begin position="173"/>
        <end position="195"/>
    </location>
</feature>
<proteinExistence type="predicted"/>
<accession>A0ABV5YQE4</accession>
<dbReference type="RefSeq" id="WP_378209027.1">
    <property type="nucleotide sequence ID" value="NZ_JBHLZP010000266.1"/>
</dbReference>
<dbReference type="Gene3D" id="1.10.357.10">
    <property type="entry name" value="Tetracycline Repressor, domain 2"/>
    <property type="match status" value="1"/>
</dbReference>
<evidence type="ECO:0000313" key="2">
    <source>
        <dbReference type="EMBL" id="MFB9836299.1"/>
    </source>
</evidence>
<dbReference type="Proteomes" id="UP001589627">
    <property type="component" value="Unassembled WGS sequence"/>
</dbReference>
<evidence type="ECO:0000313" key="3">
    <source>
        <dbReference type="Proteomes" id="UP001589627"/>
    </source>
</evidence>
<protein>
    <submittedName>
        <fullName evidence="2">Uncharacterized protein</fullName>
    </submittedName>
</protein>
<sequence>MTIRHHWPCNSAGVRSKRASAPDVANWATFDAAVTARTVMVITGRRRFPTKEDLVPRPLEEHVGDPARVVRERAPGESAVRALRLGFLAALARYDASTGLNDAPHVLSVPRLPRATPALLQRLYAISHHSERLLAEELAEQAAGQGVLPRVAAAQLIGVREALVGENLQRLFEGQSGGTAPRGKGCRAGLRPARRGPRRLLRTLRRAAGGTAARPRARGLGTGPR</sequence>
<organism evidence="2 3">
    <name type="scientific">Actinoallomurus acaciae</name>
    <dbReference type="NCBI Taxonomy" id="502577"/>
    <lineage>
        <taxon>Bacteria</taxon>
        <taxon>Bacillati</taxon>
        <taxon>Actinomycetota</taxon>
        <taxon>Actinomycetes</taxon>
        <taxon>Streptosporangiales</taxon>
        <taxon>Thermomonosporaceae</taxon>
        <taxon>Actinoallomurus</taxon>
    </lineage>
</organism>
<evidence type="ECO:0000256" key="1">
    <source>
        <dbReference type="SAM" id="MobiDB-lite"/>
    </source>
</evidence>
<comment type="caution">
    <text evidence="2">The sequence shown here is derived from an EMBL/GenBank/DDBJ whole genome shotgun (WGS) entry which is preliminary data.</text>
</comment>
<dbReference type="EMBL" id="JBHLZP010000266">
    <property type="protein sequence ID" value="MFB9836299.1"/>
    <property type="molecule type" value="Genomic_DNA"/>
</dbReference>
<keyword evidence="3" id="KW-1185">Reference proteome</keyword>
<reference evidence="2 3" key="1">
    <citation type="submission" date="2024-09" db="EMBL/GenBank/DDBJ databases">
        <authorList>
            <person name="Sun Q."/>
            <person name="Mori K."/>
        </authorList>
    </citation>
    <scope>NUCLEOTIDE SEQUENCE [LARGE SCALE GENOMIC DNA]</scope>
    <source>
        <strain evidence="2 3">TBRC 0563</strain>
    </source>
</reference>